<comment type="subcellular location">
    <subcellularLocation>
        <location evidence="1">Cell membrane</location>
        <topology evidence="1">Multi-pass membrane protein</topology>
    </subcellularLocation>
</comment>
<keyword evidence="2" id="KW-1003">Cell membrane</keyword>
<evidence type="ECO:0000256" key="2">
    <source>
        <dbReference type="ARBA" id="ARBA00022475"/>
    </source>
</evidence>
<dbReference type="PANTHER" id="PTHR24061">
    <property type="entry name" value="CALCIUM-SENSING RECEPTOR-RELATED"/>
    <property type="match status" value="1"/>
</dbReference>
<dbReference type="InterPro" id="IPR001828">
    <property type="entry name" value="ANF_lig-bd_rcpt"/>
</dbReference>
<evidence type="ECO:0000256" key="3">
    <source>
        <dbReference type="ARBA" id="ARBA00022692"/>
    </source>
</evidence>
<dbReference type="PANTHER" id="PTHR24061:SF435">
    <property type="entry name" value="TASTE RECEPTOR TYPE 1 MEMBER 3"/>
    <property type="match status" value="1"/>
</dbReference>
<feature type="domain" description="G-protein coupled receptors family 3 profile" evidence="15">
    <location>
        <begin position="562"/>
        <end position="823"/>
    </location>
</feature>
<evidence type="ECO:0000256" key="4">
    <source>
        <dbReference type="ARBA" id="ARBA00022729"/>
    </source>
</evidence>
<dbReference type="GO" id="GO:0050917">
    <property type="term" value="P:sensory perception of umami taste"/>
    <property type="evidence" value="ECO:0007669"/>
    <property type="project" value="TreeGrafter"/>
</dbReference>
<reference evidence="16" key="2">
    <citation type="submission" date="2025-09" db="UniProtKB">
        <authorList>
            <consortium name="Ensembl"/>
        </authorList>
    </citation>
    <scope>IDENTIFICATION</scope>
</reference>
<dbReference type="AlphaFoldDB" id="A0A3B4AIC8"/>
<evidence type="ECO:0000256" key="6">
    <source>
        <dbReference type="ARBA" id="ARBA00023040"/>
    </source>
</evidence>
<comment type="similarity">
    <text evidence="11">Belongs to the G-protein coupled receptor 3 family. TAS1R subfamily.</text>
</comment>
<feature type="transmembrane region" description="Helical" evidence="13">
    <location>
        <begin position="786"/>
        <end position="806"/>
    </location>
</feature>
<sequence length="844" mass="93456">MTMASTFRLLVLVLTLGQGTTNEWFKNISTNLFTLSGDILIGGLFPIKELTSNLSEQIKPDDVKCARINSYGLGLSIVMKYAVEEVNANPKLLPGIKLGYKIYDTCKQASVIVRPTISFLTKKSTTVLPVQCNYTDYETSMAAVIGPNGSEMVSIIGKLLGFFSMPQISYRATSDLFSDKTLYPSFFRTVPSDKWQVQVMALLIEEFQWNWVAVIGSEEAYGQMGVQEFSKLAEKSSLCVAYQGLIPVYTDPGPTIDIILSNIKNFNVTVIVVFALPEPAAAFFIEVIKHKITGVWIGSTSWANSNRVSDIPGIQSIGTVIGFTDKTQTVDLVTEYTQALFTKISEENRNMTRTDKQTDPTDPCPQCWNLSLANISIVQHSAVQQAAFSVYAAIYSVAEALHKLLHCNDTECDWTPETKVYPWKVILKNISFDINGTMFEYDSNGNPNIGYNVMQWVWNDSNLHFRNVGTFLKSLSLNKSLFTWHTEGSTVPVSACSADCEPGQVRRVKGFHSCCFDCIDCAPGTYQDDNECTDCPTGEWSTLRSTSCIEPTFEVLSWDRTESVLMVLAGALLLLFHGSVLVLLLRHRSTPLVMASGGPLAIVAIISLMGACLSLVLFLGQPTDTVCLLQVPLTSFWQTVTLSIIASISLQIFFVSEFPERAAPHLRTIRGPGSWLLVLSCCVAQAGICGWFALECPSLSVYMENMKINFVSSFLTCPVEPLVGFALLQGFNVVLALVSFMCTFMAVKPLHQYNLSRDITFSCLIYCVLWVTFIPIYIGLKDRMKSIAHVSFSLSSNFGLMASYFLPKCYLIMRKPELNTAEHFCTILEGSNSNFLRGSNPATI</sequence>
<keyword evidence="10" id="KW-0807">Transducer</keyword>
<dbReference type="STRING" id="409849.ENSPMGP00000016364"/>
<evidence type="ECO:0000256" key="9">
    <source>
        <dbReference type="ARBA" id="ARBA00023180"/>
    </source>
</evidence>
<evidence type="ECO:0000256" key="10">
    <source>
        <dbReference type="ARBA" id="ARBA00023224"/>
    </source>
</evidence>
<feature type="transmembrane region" description="Helical" evidence="13">
    <location>
        <begin position="722"/>
        <end position="747"/>
    </location>
</feature>
<evidence type="ECO:0000256" key="12">
    <source>
        <dbReference type="ARBA" id="ARBA00040705"/>
    </source>
</evidence>
<evidence type="ECO:0000256" key="8">
    <source>
        <dbReference type="ARBA" id="ARBA00023170"/>
    </source>
</evidence>
<dbReference type="Gene3D" id="3.40.50.2300">
    <property type="match status" value="2"/>
</dbReference>
<dbReference type="GO" id="GO:0004930">
    <property type="term" value="F:G protein-coupled receptor activity"/>
    <property type="evidence" value="ECO:0007669"/>
    <property type="project" value="UniProtKB-KW"/>
</dbReference>
<keyword evidence="7 13" id="KW-0472">Membrane</keyword>
<feature type="transmembrane region" description="Helical" evidence="13">
    <location>
        <begin position="636"/>
        <end position="655"/>
    </location>
</feature>
<dbReference type="PROSITE" id="PS50259">
    <property type="entry name" value="G_PROTEIN_RECEP_F3_4"/>
    <property type="match status" value="1"/>
</dbReference>
<feature type="transmembrane region" description="Helical" evidence="13">
    <location>
        <begin position="564"/>
        <end position="585"/>
    </location>
</feature>
<evidence type="ECO:0000256" key="11">
    <source>
        <dbReference type="ARBA" id="ARBA00038492"/>
    </source>
</evidence>
<protein>
    <recommendedName>
        <fullName evidence="12">Taste receptor type 1 member 3</fullName>
    </recommendedName>
</protein>
<dbReference type="InterPro" id="IPR017978">
    <property type="entry name" value="GPCR_3_C"/>
</dbReference>
<dbReference type="GO" id="GO:0050916">
    <property type="term" value="P:sensory perception of sweet taste"/>
    <property type="evidence" value="ECO:0007669"/>
    <property type="project" value="TreeGrafter"/>
</dbReference>
<dbReference type="Pfam" id="PF00003">
    <property type="entry name" value="7tm_3"/>
    <property type="match status" value="1"/>
</dbReference>
<keyword evidence="9" id="KW-0325">Glycoprotein</keyword>
<dbReference type="FunFam" id="2.10.50.30:FF:000004">
    <property type="entry name" value="Taste receptor type 1 member 3-like protein"/>
    <property type="match status" value="1"/>
</dbReference>
<evidence type="ECO:0000313" key="16">
    <source>
        <dbReference type="Ensembl" id="ENSPMGP00000016364.1"/>
    </source>
</evidence>
<dbReference type="InterPro" id="IPR011500">
    <property type="entry name" value="GPCR_3_9-Cys_dom"/>
</dbReference>
<keyword evidence="5 13" id="KW-1133">Transmembrane helix</keyword>
<feature type="transmembrane region" description="Helical" evidence="13">
    <location>
        <begin position="675"/>
        <end position="694"/>
    </location>
</feature>
<keyword evidence="4 14" id="KW-0732">Signal</keyword>
<dbReference type="Ensembl" id="ENSPMGT00000017468.1">
    <property type="protein sequence ID" value="ENSPMGP00000016364.1"/>
    <property type="gene ID" value="ENSPMGG00000013443.1"/>
</dbReference>
<dbReference type="InterPro" id="IPR028082">
    <property type="entry name" value="Peripla_BP_I"/>
</dbReference>
<dbReference type="FunFam" id="3.40.50.2300:FF:000016">
    <property type="entry name" value="Taste 1 receptor member 2"/>
    <property type="match status" value="1"/>
</dbReference>
<dbReference type="InterPro" id="IPR000068">
    <property type="entry name" value="GPCR_3_Ca_sens_rcpt-rel"/>
</dbReference>
<keyword evidence="3 13" id="KW-0812">Transmembrane</keyword>
<dbReference type="Proteomes" id="UP000261520">
    <property type="component" value="Unplaced"/>
</dbReference>
<feature type="transmembrane region" description="Helical" evidence="13">
    <location>
        <begin position="592"/>
        <end position="616"/>
    </location>
</feature>
<dbReference type="CDD" id="cd15290">
    <property type="entry name" value="7tmC_TAS1R3"/>
    <property type="match status" value="1"/>
</dbReference>
<proteinExistence type="inferred from homology"/>
<dbReference type="SUPFAM" id="SSF53822">
    <property type="entry name" value="Periplasmic binding protein-like I"/>
    <property type="match status" value="1"/>
</dbReference>
<keyword evidence="8" id="KW-0675">Receptor</keyword>
<dbReference type="PRINTS" id="PR00248">
    <property type="entry name" value="GPCRMGR"/>
</dbReference>
<dbReference type="Pfam" id="PF01094">
    <property type="entry name" value="ANF_receptor"/>
    <property type="match status" value="1"/>
</dbReference>
<evidence type="ECO:0000313" key="17">
    <source>
        <dbReference type="Proteomes" id="UP000261520"/>
    </source>
</evidence>
<evidence type="ECO:0000256" key="5">
    <source>
        <dbReference type="ARBA" id="ARBA00022989"/>
    </source>
</evidence>
<name>A0A3B4AIC8_9GOBI</name>
<feature type="signal peptide" evidence="14">
    <location>
        <begin position="1"/>
        <end position="21"/>
    </location>
</feature>
<reference evidence="16" key="1">
    <citation type="submission" date="2025-08" db="UniProtKB">
        <authorList>
            <consortium name="Ensembl"/>
        </authorList>
    </citation>
    <scope>IDENTIFICATION</scope>
</reference>
<dbReference type="Gene3D" id="2.10.50.30">
    <property type="entry name" value="GPCR, family 3, nine cysteines domain"/>
    <property type="match status" value="1"/>
</dbReference>
<evidence type="ECO:0000256" key="14">
    <source>
        <dbReference type="SAM" id="SignalP"/>
    </source>
</evidence>
<keyword evidence="6" id="KW-0297">G-protein coupled receptor</keyword>
<evidence type="ECO:0000256" key="1">
    <source>
        <dbReference type="ARBA" id="ARBA00004651"/>
    </source>
</evidence>
<accession>A0A3B4AIC8</accession>
<dbReference type="GO" id="GO:0005886">
    <property type="term" value="C:plasma membrane"/>
    <property type="evidence" value="ECO:0007669"/>
    <property type="project" value="UniProtKB-SubCell"/>
</dbReference>
<evidence type="ECO:0000256" key="7">
    <source>
        <dbReference type="ARBA" id="ARBA00023136"/>
    </source>
</evidence>
<dbReference type="InterPro" id="IPR000337">
    <property type="entry name" value="GPCR_3"/>
</dbReference>
<dbReference type="Pfam" id="PF07562">
    <property type="entry name" value="NCD3G"/>
    <property type="match status" value="1"/>
</dbReference>
<dbReference type="InterPro" id="IPR038550">
    <property type="entry name" value="GPCR_3_9-Cys_sf"/>
</dbReference>
<organism evidence="16 17">
    <name type="scientific">Periophthalmus magnuspinnatus</name>
    <dbReference type="NCBI Taxonomy" id="409849"/>
    <lineage>
        <taxon>Eukaryota</taxon>
        <taxon>Metazoa</taxon>
        <taxon>Chordata</taxon>
        <taxon>Craniata</taxon>
        <taxon>Vertebrata</taxon>
        <taxon>Euteleostomi</taxon>
        <taxon>Actinopterygii</taxon>
        <taxon>Neopterygii</taxon>
        <taxon>Teleostei</taxon>
        <taxon>Neoteleostei</taxon>
        <taxon>Acanthomorphata</taxon>
        <taxon>Gobiaria</taxon>
        <taxon>Gobiiformes</taxon>
        <taxon>Gobioidei</taxon>
        <taxon>Gobiidae</taxon>
        <taxon>Oxudercinae</taxon>
        <taxon>Periophthalmus</taxon>
    </lineage>
</organism>
<evidence type="ECO:0000259" key="15">
    <source>
        <dbReference type="PROSITE" id="PS50259"/>
    </source>
</evidence>
<evidence type="ECO:0000256" key="13">
    <source>
        <dbReference type="SAM" id="Phobius"/>
    </source>
</evidence>
<feature type="chain" id="PRO_5017444389" description="Taste receptor type 1 member 3" evidence="14">
    <location>
        <begin position="22"/>
        <end position="844"/>
    </location>
</feature>
<feature type="transmembrane region" description="Helical" evidence="13">
    <location>
        <begin position="759"/>
        <end position="780"/>
    </location>
</feature>
<keyword evidence="17" id="KW-1185">Reference proteome</keyword>